<accession>A0ABN3WRU2</accession>
<evidence type="ECO:0008006" key="4">
    <source>
        <dbReference type="Google" id="ProtNLM"/>
    </source>
</evidence>
<reference evidence="2 3" key="1">
    <citation type="journal article" date="2019" name="Int. J. Syst. Evol. Microbiol.">
        <title>The Global Catalogue of Microorganisms (GCM) 10K type strain sequencing project: providing services to taxonomists for standard genome sequencing and annotation.</title>
        <authorList>
            <consortium name="The Broad Institute Genomics Platform"/>
            <consortium name="The Broad Institute Genome Sequencing Center for Infectious Disease"/>
            <person name="Wu L."/>
            <person name="Ma J."/>
        </authorList>
    </citation>
    <scope>NUCLEOTIDE SEQUENCE [LARGE SCALE GENOMIC DNA]</scope>
    <source>
        <strain evidence="2 3">JCM 4087</strain>
    </source>
</reference>
<dbReference type="InterPro" id="IPR018723">
    <property type="entry name" value="DUF2254_membrane"/>
</dbReference>
<sequence length="132" mass="14350">MVGAVVVLVVDELYVGMLQEDGDYDTVASLIKIANDARTIVSTVGSAMLTFIGVVFSISLVALQMASGQFSPRVVRLYVRSRITKCTFAVFLATFLFALLVQASYEGETDPRKYSHTPFAARSQRACLLDTG</sequence>
<evidence type="ECO:0000313" key="3">
    <source>
        <dbReference type="Proteomes" id="UP001501102"/>
    </source>
</evidence>
<name>A0ABN3WRU2_STRTU</name>
<keyword evidence="1" id="KW-0812">Transmembrane</keyword>
<organism evidence="2 3">
    <name type="scientific">Streptomyces thioluteus</name>
    <dbReference type="NCBI Taxonomy" id="66431"/>
    <lineage>
        <taxon>Bacteria</taxon>
        <taxon>Bacillati</taxon>
        <taxon>Actinomycetota</taxon>
        <taxon>Actinomycetes</taxon>
        <taxon>Kitasatosporales</taxon>
        <taxon>Streptomycetaceae</taxon>
        <taxon>Streptomyces</taxon>
    </lineage>
</organism>
<protein>
    <recommendedName>
        <fullName evidence="4">Integral membrane protein</fullName>
    </recommendedName>
</protein>
<dbReference type="EMBL" id="BAAAXZ010000073">
    <property type="protein sequence ID" value="GAA2923163.1"/>
    <property type="molecule type" value="Genomic_DNA"/>
</dbReference>
<gene>
    <name evidence="2" type="ORF">GCM10020221_19060</name>
</gene>
<feature type="transmembrane region" description="Helical" evidence="1">
    <location>
        <begin position="83"/>
        <end position="105"/>
    </location>
</feature>
<feature type="transmembrane region" description="Helical" evidence="1">
    <location>
        <begin position="40"/>
        <end position="63"/>
    </location>
</feature>
<keyword evidence="1" id="KW-1133">Transmembrane helix</keyword>
<comment type="caution">
    <text evidence="2">The sequence shown here is derived from an EMBL/GenBank/DDBJ whole genome shotgun (WGS) entry which is preliminary data.</text>
</comment>
<keyword evidence="1" id="KW-0472">Membrane</keyword>
<keyword evidence="3" id="KW-1185">Reference proteome</keyword>
<evidence type="ECO:0000256" key="1">
    <source>
        <dbReference type="SAM" id="Phobius"/>
    </source>
</evidence>
<proteinExistence type="predicted"/>
<dbReference type="Proteomes" id="UP001501102">
    <property type="component" value="Unassembled WGS sequence"/>
</dbReference>
<dbReference type="Pfam" id="PF10011">
    <property type="entry name" value="DUF2254"/>
    <property type="match status" value="1"/>
</dbReference>
<evidence type="ECO:0000313" key="2">
    <source>
        <dbReference type="EMBL" id="GAA2923163.1"/>
    </source>
</evidence>